<feature type="chain" id="PRO_5040813901" description="GerMN domain-containing protein" evidence="2">
    <location>
        <begin position="19"/>
        <end position="151"/>
    </location>
</feature>
<accession>A0A9X2DRZ6</accession>
<protein>
    <recommendedName>
        <fullName evidence="5">GerMN domain-containing protein</fullName>
    </recommendedName>
</protein>
<feature type="region of interest" description="Disordered" evidence="1">
    <location>
        <begin position="17"/>
        <end position="83"/>
    </location>
</feature>
<evidence type="ECO:0000313" key="4">
    <source>
        <dbReference type="Proteomes" id="UP001139179"/>
    </source>
</evidence>
<feature type="signal peptide" evidence="2">
    <location>
        <begin position="1"/>
        <end position="18"/>
    </location>
</feature>
<proteinExistence type="predicted"/>
<dbReference type="PROSITE" id="PS51257">
    <property type="entry name" value="PROKAR_LIPOPROTEIN"/>
    <property type="match status" value="1"/>
</dbReference>
<dbReference type="EMBL" id="JAMBOL010000018">
    <property type="protein sequence ID" value="MCM3715606.1"/>
    <property type="molecule type" value="Genomic_DNA"/>
</dbReference>
<evidence type="ECO:0000256" key="1">
    <source>
        <dbReference type="SAM" id="MobiDB-lite"/>
    </source>
</evidence>
<evidence type="ECO:0000256" key="2">
    <source>
        <dbReference type="SAM" id="SignalP"/>
    </source>
</evidence>
<feature type="compositionally biased region" description="Acidic residues" evidence="1">
    <location>
        <begin position="24"/>
        <end position="77"/>
    </location>
</feature>
<reference evidence="3" key="1">
    <citation type="submission" date="2022-05" db="EMBL/GenBank/DDBJ databases">
        <title>Comparative Genomics of Spacecraft Associated Microbes.</title>
        <authorList>
            <person name="Tran M.T."/>
            <person name="Wright A."/>
            <person name="Seuylemezian A."/>
            <person name="Eisen J."/>
            <person name="Coil D."/>
        </authorList>
    </citation>
    <scope>NUCLEOTIDE SEQUENCE</scope>
    <source>
        <strain evidence="3">214.1.1</strain>
    </source>
</reference>
<sequence>MKKRYVIAALAISLGLSACSNNGEVEEQPQDEPQEEVQDQPEEEGQPEDAASEEEQDPATSEEEPSLSLGAEEELQEEIASQPGIVDVMVQVEEGSANRINADIEINDEQELSPEEVAETYAELIKEKYPDHAVDIIIIQDGQMLTQAQFE</sequence>
<organism evidence="3 4">
    <name type="scientific">Halalkalibacter oceani</name>
    <dbReference type="NCBI Taxonomy" id="1653776"/>
    <lineage>
        <taxon>Bacteria</taxon>
        <taxon>Bacillati</taxon>
        <taxon>Bacillota</taxon>
        <taxon>Bacilli</taxon>
        <taxon>Bacillales</taxon>
        <taxon>Bacillaceae</taxon>
        <taxon>Halalkalibacter</taxon>
    </lineage>
</organism>
<comment type="caution">
    <text evidence="3">The sequence shown here is derived from an EMBL/GenBank/DDBJ whole genome shotgun (WGS) entry which is preliminary data.</text>
</comment>
<gene>
    <name evidence="3" type="ORF">M3202_16185</name>
</gene>
<dbReference type="AlphaFoldDB" id="A0A9X2DRZ6"/>
<keyword evidence="2" id="KW-0732">Signal</keyword>
<evidence type="ECO:0008006" key="5">
    <source>
        <dbReference type="Google" id="ProtNLM"/>
    </source>
</evidence>
<keyword evidence="4" id="KW-1185">Reference proteome</keyword>
<dbReference type="RefSeq" id="WP_251224340.1">
    <property type="nucleotide sequence ID" value="NZ_JAMBOL010000018.1"/>
</dbReference>
<name>A0A9X2DRZ6_9BACI</name>
<dbReference type="Proteomes" id="UP001139179">
    <property type="component" value="Unassembled WGS sequence"/>
</dbReference>
<evidence type="ECO:0000313" key="3">
    <source>
        <dbReference type="EMBL" id="MCM3715606.1"/>
    </source>
</evidence>